<name>A0A9D1LPR0_9FIRM</name>
<reference evidence="2" key="2">
    <citation type="journal article" date="2021" name="PeerJ">
        <title>Extensive microbial diversity within the chicken gut microbiome revealed by metagenomics and culture.</title>
        <authorList>
            <person name="Gilroy R."/>
            <person name="Ravi A."/>
            <person name="Getino M."/>
            <person name="Pursley I."/>
            <person name="Horton D.L."/>
            <person name="Alikhan N.F."/>
            <person name="Baker D."/>
            <person name="Gharbi K."/>
            <person name="Hall N."/>
            <person name="Watson M."/>
            <person name="Adriaenssens E.M."/>
            <person name="Foster-Nyarko E."/>
            <person name="Jarju S."/>
            <person name="Secka A."/>
            <person name="Antonio M."/>
            <person name="Oren A."/>
            <person name="Chaudhuri R.R."/>
            <person name="La Ragione R."/>
            <person name="Hildebrand F."/>
            <person name="Pallen M.J."/>
        </authorList>
    </citation>
    <scope>NUCLEOTIDE SEQUENCE</scope>
    <source>
        <strain evidence="2">ChiSxjej2B14-8506</strain>
    </source>
</reference>
<gene>
    <name evidence="2" type="ORF">IAC59_00845</name>
</gene>
<dbReference type="SUPFAM" id="SSF110710">
    <property type="entry name" value="TTHA0583/YokD-like"/>
    <property type="match status" value="1"/>
</dbReference>
<dbReference type="Gene3D" id="3.40.50.10360">
    <property type="entry name" value="Hypothetical protein TT1679"/>
    <property type="match status" value="1"/>
</dbReference>
<evidence type="ECO:0000313" key="3">
    <source>
        <dbReference type="Proteomes" id="UP000824123"/>
    </source>
</evidence>
<dbReference type="Pfam" id="PF04260">
    <property type="entry name" value="DUF436"/>
    <property type="match status" value="1"/>
</dbReference>
<dbReference type="InterPro" id="IPR028345">
    <property type="entry name" value="Antibiotic_NAT-like"/>
</dbReference>
<dbReference type="AlphaFoldDB" id="A0A9D1LPR0"/>
<organism evidence="2 3">
    <name type="scientific">Candidatus Fimadaptatus faecigallinarum</name>
    <dbReference type="NCBI Taxonomy" id="2840814"/>
    <lineage>
        <taxon>Bacteria</taxon>
        <taxon>Bacillati</taxon>
        <taxon>Bacillota</taxon>
        <taxon>Clostridia</taxon>
        <taxon>Eubacteriales</taxon>
        <taxon>Candidatus Fimadaptatus</taxon>
    </lineage>
</organism>
<dbReference type="InterPro" id="IPR006340">
    <property type="entry name" value="DUF436"/>
</dbReference>
<dbReference type="HAMAP" id="MF_00800">
    <property type="entry name" value="UPF0340"/>
    <property type="match status" value="1"/>
</dbReference>
<comment type="similarity">
    <text evidence="1">Belongs to the UPF0340 family.</text>
</comment>
<evidence type="ECO:0000256" key="1">
    <source>
        <dbReference type="HAMAP-Rule" id="MF_00800"/>
    </source>
</evidence>
<evidence type="ECO:0000313" key="2">
    <source>
        <dbReference type="EMBL" id="HIU45789.1"/>
    </source>
</evidence>
<protein>
    <recommendedName>
        <fullName evidence="1">UPF0340 protein IAC59_00845</fullName>
    </recommendedName>
</protein>
<proteinExistence type="inferred from homology"/>
<sequence length="181" mass="19113">MSNELYDQTHAALDELLARAVKPFYAPRLVVVGCSSSEALGGLIGHDSSPEAGLAMARAALDSANAHGCALAAQCCEHLNRALVVERECAERMGYQIVWAVPKPKAGGSFATGLWGLLRDPVLVEQVSADAGLDIGDTLIGMHLKRVAVPVRLEHCKIGQAHVTAALCRPPLIGGARAHYE</sequence>
<accession>A0A9D1LPR0</accession>
<dbReference type="Proteomes" id="UP000824123">
    <property type="component" value="Unassembled WGS sequence"/>
</dbReference>
<reference evidence="2" key="1">
    <citation type="submission" date="2020-10" db="EMBL/GenBank/DDBJ databases">
        <authorList>
            <person name="Gilroy R."/>
        </authorList>
    </citation>
    <scope>NUCLEOTIDE SEQUENCE</scope>
    <source>
        <strain evidence="2">ChiSxjej2B14-8506</strain>
    </source>
</reference>
<dbReference type="NCBIfam" id="TIGR01440">
    <property type="entry name" value="TIGR01440 family protein"/>
    <property type="match status" value="1"/>
</dbReference>
<comment type="caution">
    <text evidence="2">The sequence shown here is derived from an EMBL/GenBank/DDBJ whole genome shotgun (WGS) entry which is preliminary data.</text>
</comment>
<dbReference type="EMBL" id="DVNK01000005">
    <property type="protein sequence ID" value="HIU45789.1"/>
    <property type="molecule type" value="Genomic_DNA"/>
</dbReference>